<dbReference type="EMBL" id="JACHCC010000008">
    <property type="protein sequence ID" value="MBB6501177.1"/>
    <property type="molecule type" value="Genomic_DNA"/>
</dbReference>
<dbReference type="SUPFAM" id="SSF48208">
    <property type="entry name" value="Six-hairpin glycosidases"/>
    <property type="match status" value="1"/>
</dbReference>
<comment type="caution">
    <text evidence="5">The sequence shown here is derived from an EMBL/GenBank/DDBJ whole genome shotgun (WGS) entry which is preliminary data.</text>
</comment>
<feature type="signal peptide" evidence="1">
    <location>
        <begin position="1"/>
        <end position="19"/>
    </location>
</feature>
<dbReference type="GO" id="GO:0005975">
    <property type="term" value="P:carbohydrate metabolic process"/>
    <property type="evidence" value="ECO:0007669"/>
    <property type="project" value="InterPro"/>
</dbReference>
<evidence type="ECO:0000259" key="4">
    <source>
        <dbReference type="Pfam" id="PF17168"/>
    </source>
</evidence>
<evidence type="ECO:0000256" key="1">
    <source>
        <dbReference type="SAM" id="SignalP"/>
    </source>
</evidence>
<dbReference type="RefSeq" id="WP_184626659.1">
    <property type="nucleotide sequence ID" value="NZ_JACHCC010000008.1"/>
</dbReference>
<dbReference type="Gene3D" id="2.60.120.260">
    <property type="entry name" value="Galactose-binding domain-like"/>
    <property type="match status" value="1"/>
</dbReference>
<keyword evidence="1" id="KW-0732">Signal</keyword>
<dbReference type="InterPro" id="IPR008979">
    <property type="entry name" value="Galactose-bd-like_sf"/>
</dbReference>
<accession>A0A7X0J7B8</accession>
<gene>
    <name evidence="5" type="ORF">HDF25_003340</name>
</gene>
<dbReference type="AlphaFoldDB" id="A0A7X0J7B8"/>
<reference evidence="5 6" key="1">
    <citation type="submission" date="2020-08" db="EMBL/GenBank/DDBJ databases">
        <title>Genomic Encyclopedia of Type Strains, Phase IV (KMG-V): Genome sequencing to study the core and pangenomes of soil and plant-associated prokaryotes.</title>
        <authorList>
            <person name="Whitman W."/>
        </authorList>
    </citation>
    <scope>NUCLEOTIDE SEQUENCE [LARGE SCALE GENOMIC DNA]</scope>
    <source>
        <strain evidence="5 6">M2T3</strain>
    </source>
</reference>
<feature type="domain" description="Glutaminase A central" evidence="3">
    <location>
        <begin position="470"/>
        <end position="805"/>
    </location>
</feature>
<evidence type="ECO:0000313" key="5">
    <source>
        <dbReference type="EMBL" id="MBB6501177.1"/>
    </source>
</evidence>
<dbReference type="SUPFAM" id="SSF49785">
    <property type="entry name" value="Galactose-binding domain-like"/>
    <property type="match status" value="1"/>
</dbReference>
<dbReference type="InterPro" id="IPR052743">
    <property type="entry name" value="Glutaminase_GtaA"/>
</dbReference>
<name>A0A7X0J7B8_9SPHI</name>
<dbReference type="InterPro" id="IPR008928">
    <property type="entry name" value="6-hairpin_glycosidase_sf"/>
</dbReference>
<evidence type="ECO:0008006" key="7">
    <source>
        <dbReference type="Google" id="ProtNLM"/>
    </source>
</evidence>
<feature type="domain" description="Glutaminase A N-terminal" evidence="4">
    <location>
        <begin position="241"/>
        <end position="461"/>
    </location>
</feature>
<dbReference type="Proteomes" id="UP000521017">
    <property type="component" value="Unassembled WGS sequence"/>
</dbReference>
<proteinExistence type="predicted"/>
<dbReference type="Pfam" id="PF17168">
    <property type="entry name" value="DUF5127"/>
    <property type="match status" value="1"/>
</dbReference>
<evidence type="ECO:0000259" key="2">
    <source>
        <dbReference type="Pfam" id="PF16334"/>
    </source>
</evidence>
<sequence length="815" mass="91682">MKRLITTLCLTALLLRVSAQERIAPAYPLITHDPYFSIWSFSDKLNASPTKHWTGTVQSLTGLIRVDHQVYRFLGSQEENLVTILPASDEKAYNVHYTESEPAHGWEQPDYGDNGWKTGIAPFGDGTATTQWRSKDLWTRRGFNLDRTDFKGLKLKLMNDDDVEVYLNGTKIFDCKCYNGKFIYVPVDDKILRQGRNILAIHVRNNVGGQWLDAGLVNEEPVKDLQNILSAKQTDLKLNATQTSYSYECGGVRLDVAFTSPLLMNNLDLLSRPVSYVSFKVKAQDGKKHTTEVYFGASTGLAVNTEFQDVNASKYKTGTLSVLKAGTKEQAVLKKHGDDVRIDWGYLYVAVPQNANARQYISPSASAVADFVSGKSAGSAVAEGRKFSLSTILPFDQVSSVEKEKHLLVAYDDIYSVQYFGKDLKPWWNRSNNQTIDKQLLLADTEYASVLKKCEAFNQKYYTENVKAGGDKYAKLLDLSYRQAISAHKLVQSPQGDLLFLSKENFSNGSINTVDVTYPSAPLFLIYNPDLLKGMLNGIFFYSESGKWKKQFPSHDLGTYPLANGQTYGEDMPVEEAGNMIILTAAIARVEGNAAYAGKHWKTLTTWANYLSKEGLDPANQLCTDDFAGHMARNANLSVKAIVALGGYAMLAEKLGKTEEALKFKNQAKEMGLKWMQMADAGDHYALTFDSKDTWSQKYNLVWDKVLNLNIFPKEVYKKEINYYLTKQREFGLPLDSRRTYTKSDWILWTATLADNRADFDKLVNPVFKYVTETPTRVPLCDWHETTDGKQVGFQARSVVGGYSIKSLDYILNKR</sequence>
<dbReference type="Pfam" id="PF16334">
    <property type="entry name" value="DUF4964"/>
    <property type="match status" value="1"/>
</dbReference>
<dbReference type="InterPro" id="IPR032514">
    <property type="entry name" value="GtaA_central"/>
</dbReference>
<protein>
    <recommendedName>
        <fullName evidence="7">Glutaminase</fullName>
    </recommendedName>
</protein>
<feature type="domain" description="DUF4964" evidence="2">
    <location>
        <begin position="21"/>
        <end position="86"/>
    </location>
</feature>
<evidence type="ECO:0000259" key="3">
    <source>
        <dbReference type="Pfam" id="PF16335"/>
    </source>
</evidence>
<dbReference type="PANTHER" id="PTHR31987:SF1">
    <property type="entry name" value="GLUTAMINASE A"/>
    <property type="match status" value="1"/>
</dbReference>
<organism evidence="5 6">
    <name type="scientific">Pedobacter cryoconitis</name>
    <dbReference type="NCBI Taxonomy" id="188932"/>
    <lineage>
        <taxon>Bacteria</taxon>
        <taxon>Pseudomonadati</taxon>
        <taxon>Bacteroidota</taxon>
        <taxon>Sphingobacteriia</taxon>
        <taxon>Sphingobacteriales</taxon>
        <taxon>Sphingobacteriaceae</taxon>
        <taxon>Pedobacter</taxon>
    </lineage>
</organism>
<evidence type="ECO:0000313" key="6">
    <source>
        <dbReference type="Proteomes" id="UP000521017"/>
    </source>
</evidence>
<dbReference type="PANTHER" id="PTHR31987">
    <property type="entry name" value="GLUTAMINASE A-RELATED"/>
    <property type="match status" value="1"/>
</dbReference>
<dbReference type="InterPro" id="IPR032515">
    <property type="entry name" value="DUF4964"/>
</dbReference>
<feature type="chain" id="PRO_5030854188" description="Glutaminase" evidence="1">
    <location>
        <begin position="20"/>
        <end position="815"/>
    </location>
</feature>
<dbReference type="InterPro" id="IPR033433">
    <property type="entry name" value="GtaA_N"/>
</dbReference>
<dbReference type="Pfam" id="PF16335">
    <property type="entry name" value="GtaA_6_Hairpin"/>
    <property type="match status" value="1"/>
</dbReference>